<dbReference type="InterPro" id="IPR000551">
    <property type="entry name" value="MerR-type_HTH_dom"/>
</dbReference>
<dbReference type="PROSITE" id="PS51332">
    <property type="entry name" value="B12_BINDING"/>
    <property type="match status" value="1"/>
</dbReference>
<dbReference type="Pfam" id="PF13411">
    <property type="entry name" value="MerR_1"/>
    <property type="match status" value="1"/>
</dbReference>
<dbReference type="SMART" id="SM00422">
    <property type="entry name" value="HTH_MERR"/>
    <property type="match status" value="1"/>
</dbReference>
<feature type="domain" description="B12-binding" evidence="5">
    <location>
        <begin position="182"/>
        <end position="303"/>
    </location>
</feature>
<dbReference type="InterPro" id="IPR009061">
    <property type="entry name" value="DNA-bd_dom_put_sf"/>
</dbReference>
<dbReference type="PROSITE" id="PS50937">
    <property type="entry name" value="HTH_MERR_2"/>
    <property type="match status" value="1"/>
</dbReference>
<reference evidence="7" key="1">
    <citation type="journal article" date="2022" name="Int. J. Syst. Evol. Microbiol.">
        <title>Anaeromyxobacter oryzae sp. nov., Anaeromyxobacter diazotrophicus sp. nov. and Anaeromyxobacter paludicola sp. nov., isolated from paddy soils.</title>
        <authorList>
            <person name="Itoh H."/>
            <person name="Xu Z."/>
            <person name="Mise K."/>
            <person name="Masuda Y."/>
            <person name="Ushijima N."/>
            <person name="Hayakawa C."/>
            <person name="Shiratori Y."/>
            <person name="Senoo K."/>
        </authorList>
    </citation>
    <scope>NUCLEOTIDE SEQUENCE [LARGE SCALE GENOMIC DNA]</scope>
    <source>
        <strain evidence="7">Red232</strain>
    </source>
</reference>
<dbReference type="PANTHER" id="PTHR30204:SF67">
    <property type="entry name" value="HTH-TYPE TRANSCRIPTIONAL REGULATOR MLRA-RELATED"/>
    <property type="match status" value="1"/>
</dbReference>
<feature type="domain" description="HTH merR-type" evidence="4">
    <location>
        <begin position="8"/>
        <end position="76"/>
    </location>
</feature>
<keyword evidence="1" id="KW-0805">Transcription regulation</keyword>
<dbReference type="SUPFAM" id="SSF46955">
    <property type="entry name" value="Putative DNA-binding domain"/>
    <property type="match status" value="1"/>
</dbReference>
<dbReference type="InterPro" id="IPR003759">
    <property type="entry name" value="Cbl-bd_cap"/>
</dbReference>
<keyword evidence="3" id="KW-0804">Transcription</keyword>
<dbReference type="InterPro" id="IPR047057">
    <property type="entry name" value="MerR_fam"/>
</dbReference>
<dbReference type="Gene3D" id="3.40.50.280">
    <property type="entry name" value="Cobalamin-binding domain"/>
    <property type="match status" value="1"/>
</dbReference>
<evidence type="ECO:0008006" key="8">
    <source>
        <dbReference type="Google" id="ProtNLM"/>
    </source>
</evidence>
<proteinExistence type="predicted"/>
<dbReference type="RefSeq" id="WP_248352479.1">
    <property type="nucleotide sequence ID" value="NZ_AP025591.1"/>
</dbReference>
<dbReference type="Pfam" id="PF02607">
    <property type="entry name" value="B12-binding_2"/>
    <property type="match status" value="1"/>
</dbReference>
<dbReference type="InterPro" id="IPR036594">
    <property type="entry name" value="Meth_synthase_dom"/>
</dbReference>
<dbReference type="InterPro" id="IPR036724">
    <property type="entry name" value="Cobalamin-bd_sf"/>
</dbReference>
<dbReference type="PRINTS" id="PR00040">
    <property type="entry name" value="HTHMERR"/>
</dbReference>
<dbReference type="SUPFAM" id="SSF52242">
    <property type="entry name" value="Cobalamin (vitamin B12)-binding domain"/>
    <property type="match status" value="1"/>
</dbReference>
<evidence type="ECO:0000256" key="2">
    <source>
        <dbReference type="ARBA" id="ARBA00023125"/>
    </source>
</evidence>
<dbReference type="PANTHER" id="PTHR30204">
    <property type="entry name" value="REDOX-CYCLING DRUG-SENSING TRANSCRIPTIONAL ACTIVATOR SOXR"/>
    <property type="match status" value="1"/>
</dbReference>
<name>A0ABM7WXG2_9BACT</name>
<accession>A0ABM7WXG2</accession>
<keyword evidence="7" id="KW-1185">Reference proteome</keyword>
<organism evidence="6 7">
    <name type="scientific">Anaeromyxobacter oryzae</name>
    <dbReference type="NCBI Taxonomy" id="2918170"/>
    <lineage>
        <taxon>Bacteria</taxon>
        <taxon>Pseudomonadati</taxon>
        <taxon>Myxococcota</taxon>
        <taxon>Myxococcia</taxon>
        <taxon>Myxococcales</taxon>
        <taxon>Cystobacterineae</taxon>
        <taxon>Anaeromyxobacteraceae</taxon>
        <taxon>Anaeromyxobacter</taxon>
    </lineage>
</organism>
<keyword evidence="2" id="KW-0238">DNA-binding</keyword>
<evidence type="ECO:0000256" key="1">
    <source>
        <dbReference type="ARBA" id="ARBA00023015"/>
    </source>
</evidence>
<protein>
    <recommendedName>
        <fullName evidence="8">Transcriptional regulator, MerR family</fullName>
    </recommendedName>
</protein>
<sequence length="303" mass="31852">MGTTKPLRYPIRAVSKLTGISVDTLRAWERRYRVVDPERDDRGRLYSEADVARLKLLREAVERGHAIGRVAGLSSDDLEALLVRAGTAADAGLFTAAPVDLSRLQDAVDRFDATALRRELSRLAAILPARALAREVALPFLHLVGEAWHDGKLSVAQEHLVSAELRSLIGALARLHAIPESAPRLVLATPSGEQHELGTLAAALVASGAGVGVLYLGPSLPSAEIVAAARRLQPRAVVLGYTGSGSAPGGAAAIAEIAGDLPQGVELWVGGAGADEARAASAGRVTALEDFDAFEKALARLRR</sequence>
<gene>
    <name evidence="6" type="ORF">AMOR_31020</name>
</gene>
<evidence type="ECO:0000259" key="4">
    <source>
        <dbReference type="PROSITE" id="PS50937"/>
    </source>
</evidence>
<evidence type="ECO:0000259" key="5">
    <source>
        <dbReference type="PROSITE" id="PS51332"/>
    </source>
</evidence>
<dbReference type="Proteomes" id="UP001162891">
    <property type="component" value="Chromosome"/>
</dbReference>
<dbReference type="Gene3D" id="1.10.1660.10">
    <property type="match status" value="1"/>
</dbReference>
<evidence type="ECO:0000313" key="7">
    <source>
        <dbReference type="Proteomes" id="UP001162891"/>
    </source>
</evidence>
<evidence type="ECO:0000313" key="6">
    <source>
        <dbReference type="EMBL" id="BDG04106.1"/>
    </source>
</evidence>
<dbReference type="InterPro" id="IPR006158">
    <property type="entry name" value="Cobalamin-bd"/>
</dbReference>
<dbReference type="CDD" id="cd01104">
    <property type="entry name" value="HTH_MlrA-CarA"/>
    <property type="match status" value="1"/>
</dbReference>
<evidence type="ECO:0000256" key="3">
    <source>
        <dbReference type="ARBA" id="ARBA00023163"/>
    </source>
</evidence>
<dbReference type="EMBL" id="AP025591">
    <property type="protein sequence ID" value="BDG04106.1"/>
    <property type="molecule type" value="Genomic_DNA"/>
</dbReference>
<dbReference type="Gene3D" id="1.10.1240.10">
    <property type="entry name" value="Methionine synthase domain"/>
    <property type="match status" value="1"/>
</dbReference>